<keyword evidence="3" id="KW-1185">Reference proteome</keyword>
<organism evidence="2 3">
    <name type="scientific">Magallana gigas</name>
    <name type="common">Pacific oyster</name>
    <name type="synonym">Crassostrea gigas</name>
    <dbReference type="NCBI Taxonomy" id="29159"/>
    <lineage>
        <taxon>Eukaryota</taxon>
        <taxon>Metazoa</taxon>
        <taxon>Spiralia</taxon>
        <taxon>Lophotrochozoa</taxon>
        <taxon>Mollusca</taxon>
        <taxon>Bivalvia</taxon>
        <taxon>Autobranchia</taxon>
        <taxon>Pteriomorphia</taxon>
        <taxon>Ostreida</taxon>
        <taxon>Ostreoidea</taxon>
        <taxon>Ostreidae</taxon>
        <taxon>Magallana</taxon>
    </lineage>
</organism>
<dbReference type="GO" id="GO:0043161">
    <property type="term" value="P:proteasome-mediated ubiquitin-dependent protein catabolic process"/>
    <property type="evidence" value="ECO:0007669"/>
    <property type="project" value="TreeGrafter"/>
</dbReference>
<dbReference type="EnsemblMetazoa" id="G34892.2">
    <property type="protein sequence ID" value="G34892.2:cds"/>
    <property type="gene ID" value="G34892"/>
</dbReference>
<evidence type="ECO:0000313" key="3">
    <source>
        <dbReference type="Proteomes" id="UP000005408"/>
    </source>
</evidence>
<dbReference type="GO" id="GO:0000209">
    <property type="term" value="P:protein polyubiquitination"/>
    <property type="evidence" value="ECO:0007669"/>
    <property type="project" value="TreeGrafter"/>
</dbReference>
<dbReference type="InterPro" id="IPR011042">
    <property type="entry name" value="6-blade_b-propeller_TolB-like"/>
</dbReference>
<dbReference type="PANTHER" id="PTHR24104">
    <property type="entry name" value="E3 UBIQUITIN-PROTEIN LIGASE NHLRC1-RELATED"/>
    <property type="match status" value="1"/>
</dbReference>
<dbReference type="GO" id="GO:0061630">
    <property type="term" value="F:ubiquitin protein ligase activity"/>
    <property type="evidence" value="ECO:0007669"/>
    <property type="project" value="TreeGrafter"/>
</dbReference>
<dbReference type="PANTHER" id="PTHR24104:SF25">
    <property type="entry name" value="PROTEIN LIN-41"/>
    <property type="match status" value="1"/>
</dbReference>
<dbReference type="GO" id="GO:0008270">
    <property type="term" value="F:zinc ion binding"/>
    <property type="evidence" value="ECO:0007669"/>
    <property type="project" value="UniProtKB-KW"/>
</dbReference>
<evidence type="ECO:0008006" key="4">
    <source>
        <dbReference type="Google" id="ProtNLM"/>
    </source>
</evidence>
<dbReference type="Gene3D" id="2.120.10.30">
    <property type="entry name" value="TolB, C-terminal domain"/>
    <property type="match status" value="2"/>
</dbReference>
<dbReference type="OMA" id="DMTQYPR"/>
<proteinExistence type="predicted"/>
<sequence length="572" mass="64976">MENDINQYFPPNSIFKFDVNDDDYLEADKNTDSDTASNLEENDVYIPRGGLSPERFNEKKSINKYFSQNSIFISDDDDDTEQVKIRSKPRSPRQNISVDELEKLVLPTFDGENDIPAKAPKIKIEDTDNGDEDYMIYDTPPPPLPKPSRKTFNFLEEEKLDGCIDRSSTRLENKRGSCPGSIGTWERYSLMNQRYDNLLAAEGLEFSAEYECVSFSSSSESHKPSSGKKSFKDMMLSVFPNRIFLSVSDTEIDKPQTCKMNQSKSKPQNRKCPQAIRGMKEIMSSKYKEIRSAVISTVKRNSEGPLTLISFFCVPAGCANVSSIAKYDNGHCWVAADRSECILLYDRDGNLLDFVNVGCPVDSLTTDKYGNVFMSCPDLKQVRVFDRNRHVKTFLDMTQYPRGIAYMELSESILVCRNNNRVANDLTVKACNPLKKYRIRGPKPQTEDVLDSMFGYPLRVCVNVNHDYVVSDFANRSITVIDSSGRTRFSFKSSKDFPIRNRHSVCCDTKGNIYIFSKGKPNVCILEPNGNVKDMFSCSDLYNETVFAAVFDTDGYLWLACLDGFIRIFELT</sequence>
<evidence type="ECO:0000313" key="2">
    <source>
        <dbReference type="EnsemblMetazoa" id="G34892.2:cds"/>
    </source>
</evidence>
<reference evidence="2" key="1">
    <citation type="submission" date="2022-08" db="UniProtKB">
        <authorList>
            <consortium name="EnsemblMetazoa"/>
        </authorList>
    </citation>
    <scope>IDENTIFICATION</scope>
    <source>
        <strain evidence="2">05x7-T-G4-1.051#20</strain>
    </source>
</reference>
<dbReference type="AlphaFoldDB" id="A0A8W8MWE0"/>
<dbReference type="Proteomes" id="UP000005408">
    <property type="component" value="Unassembled WGS sequence"/>
</dbReference>
<feature type="region of interest" description="Disordered" evidence="1">
    <location>
        <begin position="26"/>
        <end position="52"/>
    </location>
</feature>
<accession>A0A8W8MWE0</accession>
<dbReference type="SUPFAM" id="SSF101898">
    <property type="entry name" value="NHL repeat"/>
    <property type="match status" value="1"/>
</dbReference>
<evidence type="ECO:0000256" key="1">
    <source>
        <dbReference type="SAM" id="MobiDB-lite"/>
    </source>
</evidence>
<dbReference type="InterPro" id="IPR050952">
    <property type="entry name" value="TRIM-NHL_E3_ligases"/>
</dbReference>
<name>A0A8W8MWE0_MAGGI</name>
<protein>
    <recommendedName>
        <fullName evidence="4">Tripartite motif-containing protein 2</fullName>
    </recommendedName>
</protein>
<dbReference type="EnsemblMetazoa" id="G34892.3">
    <property type="protein sequence ID" value="G34892.3:cds"/>
    <property type="gene ID" value="G34892"/>
</dbReference>
<dbReference type="OrthoDB" id="6142366at2759"/>